<dbReference type="InterPro" id="IPR023210">
    <property type="entry name" value="NADP_OxRdtase_dom"/>
</dbReference>
<dbReference type="Gene3D" id="3.20.20.100">
    <property type="entry name" value="NADP-dependent oxidoreductase domain"/>
    <property type="match status" value="1"/>
</dbReference>
<evidence type="ECO:0000259" key="4">
    <source>
        <dbReference type="PROSITE" id="PS51379"/>
    </source>
</evidence>
<evidence type="ECO:0000256" key="2">
    <source>
        <dbReference type="ARBA" id="ARBA00023004"/>
    </source>
</evidence>
<dbReference type="Pfam" id="PF13187">
    <property type="entry name" value="Fer4_9"/>
    <property type="match status" value="1"/>
</dbReference>
<organism evidence="5 6">
    <name type="scientific">Candidatus Desantisbacteria bacterium CG_4_10_14_0_8_um_filter_48_22</name>
    <dbReference type="NCBI Taxonomy" id="1974543"/>
    <lineage>
        <taxon>Bacteria</taxon>
        <taxon>Candidatus Desantisiibacteriota</taxon>
    </lineage>
</organism>
<dbReference type="PROSITE" id="PS51379">
    <property type="entry name" value="4FE4S_FER_2"/>
    <property type="match status" value="1"/>
</dbReference>
<comment type="caution">
    <text evidence="5">The sequence shown here is derived from an EMBL/GenBank/DDBJ whole genome shotgun (WGS) entry which is preliminary data.</text>
</comment>
<dbReference type="InterPro" id="IPR036812">
    <property type="entry name" value="NAD(P)_OxRdtase_dom_sf"/>
</dbReference>
<gene>
    <name evidence="5" type="ORF">COY52_11900</name>
</gene>
<keyword evidence="1" id="KW-0479">Metal-binding</keyword>
<dbReference type="InterPro" id="IPR017900">
    <property type="entry name" value="4Fe4S_Fe_S_CS"/>
</dbReference>
<dbReference type="Proteomes" id="UP000229307">
    <property type="component" value="Unassembled WGS sequence"/>
</dbReference>
<dbReference type="InterPro" id="IPR017896">
    <property type="entry name" value="4Fe4S_Fe-S-bd"/>
</dbReference>
<sequence length="371" mass="41836">MQYRDFGKTGLKISALGFGAMRLPNIMNVILEDEAIAVIQRAFDLGVNFLDTAFVYGESELVCGKALKKYPRDKIIVSSKNPMWDKNYTDTHWRRKLELSLKRMQLSYFDIYAVWHDVRMDAYLESKKVENNWLKEALKAKKEGILKHLIISCHDTPENMIKLFEEGYLEGMILQYNLLDRVNEKVIEYAHNNGLGIAVMGPVAGGKLGSPSPEIQGLIPGGSKSTAELALRFVLSNQGVSTAMSGMNTVKMVEENCAVASSEKPLSEKELKGIQAALDEKKKLADLYCTDCKYCMPCPNRVNIPANFSAMNSFRLYGLKEHAKHVYKHLTERKASAEFCKECKKCEEKCPQKIKISEQLKEVALTLKETA</sequence>
<dbReference type="EMBL" id="PFMR01000329">
    <property type="protein sequence ID" value="PIZ14601.1"/>
    <property type="molecule type" value="Genomic_DNA"/>
</dbReference>
<protein>
    <submittedName>
        <fullName evidence="5">Aldo/keto reductase</fullName>
    </submittedName>
</protein>
<dbReference type="PROSITE" id="PS00198">
    <property type="entry name" value="4FE4S_FER_1"/>
    <property type="match status" value="1"/>
</dbReference>
<keyword evidence="3" id="KW-0411">Iron-sulfur</keyword>
<dbReference type="GO" id="GO:0046872">
    <property type="term" value="F:metal ion binding"/>
    <property type="evidence" value="ECO:0007669"/>
    <property type="project" value="UniProtKB-KW"/>
</dbReference>
<reference evidence="6" key="1">
    <citation type="submission" date="2017-09" db="EMBL/GenBank/DDBJ databases">
        <title>Depth-based differentiation of microbial function through sediment-hosted aquifers and enrichment of novel symbionts in the deep terrestrial subsurface.</title>
        <authorList>
            <person name="Probst A.J."/>
            <person name="Ladd B."/>
            <person name="Jarett J.K."/>
            <person name="Geller-Mcgrath D.E."/>
            <person name="Sieber C.M.K."/>
            <person name="Emerson J.B."/>
            <person name="Anantharaman K."/>
            <person name="Thomas B.C."/>
            <person name="Malmstrom R."/>
            <person name="Stieglmeier M."/>
            <person name="Klingl A."/>
            <person name="Woyke T."/>
            <person name="Ryan C.M."/>
            <person name="Banfield J.F."/>
        </authorList>
    </citation>
    <scope>NUCLEOTIDE SEQUENCE [LARGE SCALE GENOMIC DNA]</scope>
</reference>
<dbReference type="PANTHER" id="PTHR43312">
    <property type="entry name" value="D-THREO-ALDOSE 1-DEHYDROGENASE"/>
    <property type="match status" value="1"/>
</dbReference>
<evidence type="ECO:0000313" key="5">
    <source>
        <dbReference type="EMBL" id="PIZ14601.1"/>
    </source>
</evidence>
<dbReference type="InterPro" id="IPR053135">
    <property type="entry name" value="AKR2_Oxidoreductase"/>
</dbReference>
<evidence type="ECO:0000256" key="3">
    <source>
        <dbReference type="ARBA" id="ARBA00023014"/>
    </source>
</evidence>
<keyword evidence="2" id="KW-0408">Iron</keyword>
<dbReference type="AlphaFoldDB" id="A0A2M7S4V1"/>
<accession>A0A2M7S4V1</accession>
<dbReference type="SUPFAM" id="SSF51430">
    <property type="entry name" value="NAD(P)-linked oxidoreductase"/>
    <property type="match status" value="1"/>
</dbReference>
<feature type="domain" description="4Fe-4S ferredoxin-type" evidence="4">
    <location>
        <begin position="331"/>
        <end position="359"/>
    </location>
</feature>
<proteinExistence type="predicted"/>
<dbReference type="CDD" id="cd19096">
    <property type="entry name" value="AKR_Fe-S_oxidoreductase"/>
    <property type="match status" value="1"/>
</dbReference>
<evidence type="ECO:0000313" key="6">
    <source>
        <dbReference type="Proteomes" id="UP000229307"/>
    </source>
</evidence>
<dbReference type="PANTHER" id="PTHR43312:SF1">
    <property type="entry name" value="NADP-DEPENDENT OXIDOREDUCTASE DOMAIN-CONTAINING PROTEIN"/>
    <property type="match status" value="1"/>
</dbReference>
<dbReference type="Pfam" id="PF00248">
    <property type="entry name" value="Aldo_ket_red"/>
    <property type="match status" value="1"/>
</dbReference>
<name>A0A2M7S4V1_9BACT</name>
<dbReference type="GO" id="GO:0051536">
    <property type="term" value="F:iron-sulfur cluster binding"/>
    <property type="evidence" value="ECO:0007669"/>
    <property type="project" value="UniProtKB-KW"/>
</dbReference>
<evidence type="ECO:0000256" key="1">
    <source>
        <dbReference type="ARBA" id="ARBA00022723"/>
    </source>
</evidence>